<gene>
    <name evidence="1" type="ORF">AS202_06750</name>
</gene>
<dbReference type="Proteomes" id="UP000069030">
    <property type="component" value="Chromosome"/>
</dbReference>
<sequence length="120" mass="14003">MNLYNRHIAWLLIIIFALFGAEKINFAVEQTCDKKLMYCPTANMYVYTVYKNTSHSSNPDTKDTDTHKVTTIACETFFINQLELAVYTKQKVTYHYSPFYYKHVIHSTPYIPLVDPPPIV</sequence>
<name>A0A0U2WIL0_9FLAO</name>
<dbReference type="eggNOG" id="ENOG5030U4F">
    <property type="taxonomic scope" value="Bacteria"/>
</dbReference>
<dbReference type="RefSeq" id="WP_006257656.1">
    <property type="nucleotide sequence ID" value="NZ_BCMQ01000001.1"/>
</dbReference>
<dbReference type="GeneID" id="66974489"/>
<dbReference type="AlphaFoldDB" id="A0A0U2WIL0"/>
<evidence type="ECO:0000313" key="1">
    <source>
        <dbReference type="EMBL" id="ALU25858.1"/>
    </source>
</evidence>
<accession>A0A0U2WIL0</accession>
<proteinExistence type="predicted"/>
<dbReference type="KEGG" id="mod:AS202_06750"/>
<evidence type="ECO:0000313" key="2">
    <source>
        <dbReference type="Proteomes" id="UP000069030"/>
    </source>
</evidence>
<dbReference type="EMBL" id="CP013690">
    <property type="protein sequence ID" value="ALU25858.1"/>
    <property type="molecule type" value="Genomic_DNA"/>
</dbReference>
<protein>
    <submittedName>
        <fullName evidence="1">Uncharacterized protein</fullName>
    </submittedName>
</protein>
<organism evidence="1 2">
    <name type="scientific">Myroides odoratimimus</name>
    <dbReference type="NCBI Taxonomy" id="76832"/>
    <lineage>
        <taxon>Bacteria</taxon>
        <taxon>Pseudomonadati</taxon>
        <taxon>Bacteroidota</taxon>
        <taxon>Flavobacteriia</taxon>
        <taxon>Flavobacteriales</taxon>
        <taxon>Flavobacteriaceae</taxon>
        <taxon>Myroides</taxon>
    </lineage>
</organism>
<reference evidence="1 2" key="1">
    <citation type="journal article" date="2016" name="J. Zhejiang Univ. Sci. B">
        <title>Antibiotic resistance mechanisms of Myroides sp.</title>
        <authorList>
            <person name="Hu S."/>
            <person name="Yuan S."/>
            <person name="Qu H."/>
            <person name="Jiang T."/>
            <person name="Zhou Y."/>
            <person name="Wang M."/>
            <person name="Ming D."/>
        </authorList>
    </citation>
    <scope>NUCLEOTIDE SEQUENCE [LARGE SCALE GENOMIC DNA]</scope>
    <source>
        <strain evidence="1 2">PR63039</strain>
    </source>
</reference>